<dbReference type="InterPro" id="IPR011545">
    <property type="entry name" value="DEAD/DEAH_box_helicase_dom"/>
</dbReference>
<dbReference type="InterPro" id="IPR014001">
    <property type="entry name" value="Helicase_ATP-bd"/>
</dbReference>
<dbReference type="InterPro" id="IPR018973">
    <property type="entry name" value="MZB"/>
</dbReference>
<keyword evidence="2" id="KW-0067">ATP-binding</keyword>
<name>A0A1G4TQP9_9HYPH</name>
<dbReference type="SMART" id="SM00490">
    <property type="entry name" value="HELICc"/>
    <property type="match status" value="1"/>
</dbReference>
<evidence type="ECO:0000313" key="7">
    <source>
        <dbReference type="Proteomes" id="UP000199542"/>
    </source>
</evidence>
<dbReference type="GO" id="GO:0006289">
    <property type="term" value="P:nucleotide-excision repair"/>
    <property type="evidence" value="ECO:0007669"/>
    <property type="project" value="TreeGrafter"/>
</dbReference>
<dbReference type="InterPro" id="IPR001650">
    <property type="entry name" value="Helicase_C-like"/>
</dbReference>
<keyword evidence="6" id="KW-0347">Helicase</keyword>
<keyword evidence="1" id="KW-0547">Nucleotide-binding</keyword>
<feature type="region of interest" description="Disordered" evidence="3">
    <location>
        <begin position="1304"/>
        <end position="1338"/>
    </location>
</feature>
<dbReference type="SMART" id="SM00487">
    <property type="entry name" value="DEXDc"/>
    <property type="match status" value="1"/>
</dbReference>
<proteinExistence type="predicted"/>
<reference evidence="6 7" key="1">
    <citation type="submission" date="2016-10" db="EMBL/GenBank/DDBJ databases">
        <authorList>
            <person name="de Groot N.N."/>
        </authorList>
    </citation>
    <scope>NUCLEOTIDE SEQUENCE [LARGE SCALE GENOMIC DNA]</scope>
    <source>
        <strain evidence="6 7">CGMCC 1.3401</strain>
    </source>
</reference>
<feature type="compositionally biased region" description="Acidic residues" evidence="3">
    <location>
        <begin position="1310"/>
        <end position="1324"/>
    </location>
</feature>
<dbReference type="EMBL" id="FMTM01000012">
    <property type="protein sequence ID" value="SCW83716.1"/>
    <property type="molecule type" value="Genomic_DNA"/>
</dbReference>
<dbReference type="PROSITE" id="PS51194">
    <property type="entry name" value="HELICASE_CTER"/>
    <property type="match status" value="1"/>
</dbReference>
<dbReference type="RefSeq" id="WP_092587914.1">
    <property type="nucleotide sequence ID" value="NZ_FMTM01000012.1"/>
</dbReference>
<dbReference type="InterPro" id="IPR027417">
    <property type="entry name" value="P-loop_NTPase"/>
</dbReference>
<keyword evidence="6" id="KW-0378">Hydrolase</keyword>
<dbReference type="GO" id="GO:0005524">
    <property type="term" value="F:ATP binding"/>
    <property type="evidence" value="ECO:0007669"/>
    <property type="project" value="UniProtKB-KW"/>
</dbReference>
<accession>A0A1G4TQP9</accession>
<feature type="domain" description="Helicase ATP-binding" evidence="4">
    <location>
        <begin position="104"/>
        <end position="403"/>
    </location>
</feature>
<evidence type="ECO:0000256" key="2">
    <source>
        <dbReference type="ARBA" id="ARBA00022840"/>
    </source>
</evidence>
<dbReference type="PANTHER" id="PTHR47957">
    <property type="entry name" value="ATP-DEPENDENT HELICASE HRQ1"/>
    <property type="match status" value="1"/>
</dbReference>
<dbReference type="Pfam" id="PF09369">
    <property type="entry name" value="MZB"/>
    <property type="match status" value="1"/>
</dbReference>
<dbReference type="SUPFAM" id="SSF52540">
    <property type="entry name" value="P-loop containing nucleoside triphosphate hydrolases"/>
    <property type="match status" value="2"/>
</dbReference>
<dbReference type="Pfam" id="PF00270">
    <property type="entry name" value="DEAD"/>
    <property type="match status" value="1"/>
</dbReference>
<dbReference type="PANTHER" id="PTHR47957:SF3">
    <property type="entry name" value="ATP-DEPENDENT HELICASE HRQ1"/>
    <property type="match status" value="1"/>
</dbReference>
<dbReference type="PROSITE" id="PS51192">
    <property type="entry name" value="HELICASE_ATP_BIND_1"/>
    <property type="match status" value="1"/>
</dbReference>
<dbReference type="Pfam" id="PF00271">
    <property type="entry name" value="Helicase_C"/>
    <property type="match status" value="1"/>
</dbReference>
<evidence type="ECO:0000256" key="3">
    <source>
        <dbReference type="SAM" id="MobiDB-lite"/>
    </source>
</evidence>
<dbReference type="GO" id="GO:0036297">
    <property type="term" value="P:interstrand cross-link repair"/>
    <property type="evidence" value="ECO:0007669"/>
    <property type="project" value="TreeGrafter"/>
</dbReference>
<organism evidence="6 7">
    <name type="scientific">Rhizobium mongolense subsp. loessense</name>
    <dbReference type="NCBI Taxonomy" id="158890"/>
    <lineage>
        <taxon>Bacteria</taxon>
        <taxon>Pseudomonadati</taxon>
        <taxon>Pseudomonadota</taxon>
        <taxon>Alphaproteobacteria</taxon>
        <taxon>Hyphomicrobiales</taxon>
        <taxon>Rhizobiaceae</taxon>
        <taxon>Rhizobium/Agrobacterium group</taxon>
        <taxon>Rhizobium</taxon>
    </lineage>
</organism>
<dbReference type="Gene3D" id="3.40.50.300">
    <property type="entry name" value="P-loop containing nucleotide triphosphate hydrolases"/>
    <property type="match status" value="3"/>
</dbReference>
<dbReference type="GO" id="GO:0043138">
    <property type="term" value="F:3'-5' DNA helicase activity"/>
    <property type="evidence" value="ECO:0007669"/>
    <property type="project" value="TreeGrafter"/>
</dbReference>
<feature type="domain" description="Helicase C-terminal" evidence="5">
    <location>
        <begin position="1034"/>
        <end position="1202"/>
    </location>
</feature>
<dbReference type="GO" id="GO:0003676">
    <property type="term" value="F:nucleic acid binding"/>
    <property type="evidence" value="ECO:0007669"/>
    <property type="project" value="InterPro"/>
</dbReference>
<gene>
    <name evidence="6" type="ORF">SAMN02927900_05480</name>
</gene>
<protein>
    <submittedName>
        <fullName evidence="6">Helicase conserved C-terminal domain-containing protein</fullName>
    </submittedName>
</protein>
<evidence type="ECO:0000256" key="1">
    <source>
        <dbReference type="ARBA" id="ARBA00022741"/>
    </source>
</evidence>
<evidence type="ECO:0000313" key="6">
    <source>
        <dbReference type="EMBL" id="SCW83716.1"/>
    </source>
</evidence>
<dbReference type="Proteomes" id="UP000199542">
    <property type="component" value="Unassembled WGS sequence"/>
</dbReference>
<evidence type="ECO:0000259" key="4">
    <source>
        <dbReference type="PROSITE" id="PS51192"/>
    </source>
</evidence>
<evidence type="ECO:0000259" key="5">
    <source>
        <dbReference type="PROSITE" id="PS51194"/>
    </source>
</evidence>
<sequence length="1851" mass="204460">MSKTIQETIESLHGSLKDYIEATYHIGNAQLIAQRRTLLERNGVTHQIPYMESTPRYQTGDRFEEIAGLPPSTLSVLSELSVAKGNLPKLLHNPAYTHQKEAIESALVAGKNLVIMTGTGSGKTESFLMPILGKLAREAAERPDAFKNHRAMRALLLYPMNALVNDQLGRMRAIFGDPRLTELFNGWAGRPATFARYTSRTPYAGVRNRKKDPQKLASFEEFFVEIERQAADPDAENHAQASNLKAQLKKKGKWPAKPDLAAWFGAKNARWFDKTTEEFLRAVTLADDSELITRHEVQAACPDLLVTNYSMLEYMLMRPIERSIFDDTKTWLAANPDEKITVVLDEAHLYRGAAGAEVGLLLRRLRDRLDIPQERFQVICATASFNDANKAGEFGAALAGVSAETFKTVTGQLKLKANSAAASIADEAVLAAIDLGKFYSSKAADRHEAIGPFLTYRNIQPTGDLERDLFRALESYPPIALLINSTMKAAQPLEKLAPMLFPEDEANAGSALTALLALGSVARESVDEAGLLPCRIHNFYRGLPGLWVCMDADCSEVQADEKSGICGKMFGQPREQCNCGARVLQFFTCRNCGAAHARAYTNDVDQPNALWSEPGQRMKMHAGEVGQLFDLDLLLEEPRQSGVAEVASYDLLTGQLDPDLPGSRMRSVYIRKDRTTPATDDEGQSDTRLEARGQFTPCAVCGETASFGRTSIQDHQTKGDQPFQALVSRQIQVQPPGTQPASAFAPLRGRKVLVFSDSRQVAARLAPNLQMYSVRDALRSLIVWGFGRLNQSSLLSGNLNLEDLYLAVTLASRALGVRLRPEMRNGEFFAENLVDDAVADGALENEMRLVRLRNEFVYETPPSALLDDIIKTVRDKHLGLEALALASIREAANKQASILALPKIPGFAETDSEKIALARAWLRCWHREGFWLNMMPPGWYNRKGGGTSVRSRKSSFAAMKKIIGDKAAYKIFEKNWEPRLHASFTQDVDNGFKRLLGRNLALELDGDWVRCEDCRSVHRPVPRIPQCLDCGSSNIKKLDPEHDPVFVARKGYYRAPVATVLEDASEPPMALIAAEHTAQLNAPQSEDVFSKAEENELLFQDVELTWIDRPKKVTAIDILSSTTTMEVGIDIGALSGVALRNMPPGRANYQQRAGRAGRRGNAVATVVAFGSADSHDEHYFSDPEAMIAGPVVDPKLTLDNPEIVKRHIRAFIIQSYLQDRIPAFDLAANPDLFSVLGSVHAFHSGTGTLNRKDFGDWLKSNTQRLRSRALSWLPTELSEADRDKLLEAMAEDCLQEIDNALTASRSAEEITADEGEAAEDEETIEVPMEAGEESPPPQVAADGKLLDRLLYKGVLPRYAFPTDVATFSVFDEERSKSYRPIMKFAPSQSLPVALSQYAPGKQVWISGKCYTSGAVYAAMPQDRRDAWNKRRLFMECSECSFAETVELDSGLQRGDKRDCRACGSDDCFGPAHFWLRPPGFAHPVDAEEVTSPDDMPETSYATRAKLTMSTPGDDERWRVVSDRVRVMPDRSHLLVSNTGPKREGYDYCTHCGRIESHIEATGTLGGPHRKPFPDEKEPMCDGAGLTRRLVLGTDFITDIALFSLRVVAPLKLKPARFETNVALRTASEALAKAACNMLEIEPGELMAEYRPALTPGGRSGLEAEIFLYDTLPGGAGFASQLAEKGLELFERALKLMRECPDNCDSSCYRCLRSFKNKFEHSLLDRHVGCELLEYLVHGQIVPFNAARIRNSTIVLGDDLKRQSPSYDVRIFEPIDVPGHGLLEVPIVATAIDGSQIIIALSGGLTDGHPADPIMSAIQLDPDATRVYVLNELLVRGNLADATRKVKAELEG</sequence>